<proteinExistence type="predicted"/>
<sequence length="74" mass="8671">MQELIPVIHKRIFWNQAPMAHSSINIDPHNMRSAYFRFFYVNYIDERSAAGKLLSGLRYIDKNAKVLLNCETRG</sequence>
<gene>
    <name evidence="1" type="ORF">BWP39_23720</name>
</gene>
<organism evidence="1 2">
    <name type="scientific">Paraburkholderia acidicola</name>
    <dbReference type="NCBI Taxonomy" id="1912599"/>
    <lineage>
        <taxon>Bacteria</taxon>
        <taxon>Pseudomonadati</taxon>
        <taxon>Pseudomonadota</taxon>
        <taxon>Betaproteobacteria</taxon>
        <taxon>Burkholderiales</taxon>
        <taxon>Burkholderiaceae</taxon>
        <taxon>Paraburkholderia</taxon>
    </lineage>
</organism>
<evidence type="ECO:0000313" key="1">
    <source>
        <dbReference type="EMBL" id="PCE22691.1"/>
    </source>
</evidence>
<accession>A0A2A4ENH2</accession>
<name>A0A2A4ENH2_9BURK</name>
<dbReference type="Proteomes" id="UP000218022">
    <property type="component" value="Unassembled WGS sequence"/>
</dbReference>
<dbReference type="EMBL" id="MTZV01000006">
    <property type="protein sequence ID" value="PCE22691.1"/>
    <property type="molecule type" value="Genomic_DNA"/>
</dbReference>
<reference evidence="1 2" key="1">
    <citation type="submission" date="2017-01" db="EMBL/GenBank/DDBJ databases">
        <title>Whole-Genome Shotgun Sequencing of Two beta-Proteobacterial Species in Search of the Bulgecin Biosynthetic Cluster.</title>
        <authorList>
            <person name="Horsman M.E."/>
            <person name="Marous D.R."/>
            <person name="Li R."/>
            <person name="Oliver R.A."/>
            <person name="Byun B."/>
            <person name="Emrich S.J."/>
            <person name="Boggess B."/>
            <person name="Townsend C.A."/>
            <person name="Mobashery S."/>
        </authorList>
    </citation>
    <scope>NUCLEOTIDE SEQUENCE [LARGE SCALE GENOMIC DNA]</scope>
    <source>
        <strain evidence="1 2">ATCC 31363</strain>
    </source>
</reference>
<protein>
    <submittedName>
        <fullName evidence="1">Uncharacterized protein</fullName>
    </submittedName>
</protein>
<dbReference type="AlphaFoldDB" id="A0A2A4ENH2"/>
<evidence type="ECO:0000313" key="2">
    <source>
        <dbReference type="Proteomes" id="UP000218022"/>
    </source>
</evidence>
<comment type="caution">
    <text evidence="1">The sequence shown here is derived from an EMBL/GenBank/DDBJ whole genome shotgun (WGS) entry which is preliminary data.</text>
</comment>